<dbReference type="InterPro" id="IPR016181">
    <property type="entry name" value="Acyl_CoA_acyltransferase"/>
</dbReference>
<dbReference type="SUPFAM" id="SSF55729">
    <property type="entry name" value="Acyl-CoA N-acyltransferases (Nat)"/>
    <property type="match status" value="1"/>
</dbReference>
<sequence>MMFGALSAARAAETERKLDGPLVSGGQSEGRAQRNVWGFVVRKATAADYSELADLANLAGGDTLSFIAKGIDPTSDARLIYRDMIASPTGLFSYQNCFVAELDGRIVGLANGFPAKAIENDRMGIKLTAREEHLEARTRLNDPHSYLLNNIAVDPAHHRRGVGTRLLEAVVEEARQQYFSSITLHVWADNADAIAFYQERGFRIDGSAMIQWHPELPHVGGSLVFRLNLR</sequence>
<keyword evidence="2" id="KW-0012">Acyltransferase</keyword>
<evidence type="ECO:0000259" key="3">
    <source>
        <dbReference type="PROSITE" id="PS51186"/>
    </source>
</evidence>
<dbReference type="Pfam" id="PF00583">
    <property type="entry name" value="Acetyltransf_1"/>
    <property type="match status" value="1"/>
</dbReference>
<dbReference type="PANTHER" id="PTHR43877">
    <property type="entry name" value="AMINOALKYLPHOSPHONATE N-ACETYLTRANSFERASE-RELATED-RELATED"/>
    <property type="match status" value="1"/>
</dbReference>
<dbReference type="InterPro" id="IPR000182">
    <property type="entry name" value="GNAT_dom"/>
</dbReference>
<comment type="caution">
    <text evidence="4">The sequence shown here is derived from an EMBL/GenBank/DDBJ whole genome shotgun (WGS) entry which is preliminary data.</text>
</comment>
<dbReference type="GO" id="GO:0016747">
    <property type="term" value="F:acyltransferase activity, transferring groups other than amino-acyl groups"/>
    <property type="evidence" value="ECO:0007669"/>
    <property type="project" value="InterPro"/>
</dbReference>
<dbReference type="Gene3D" id="3.40.630.30">
    <property type="match status" value="1"/>
</dbReference>
<dbReference type="PROSITE" id="PS51186">
    <property type="entry name" value="GNAT"/>
    <property type="match status" value="1"/>
</dbReference>
<protein>
    <submittedName>
        <fullName evidence="4">N-acetyltransferase</fullName>
    </submittedName>
</protein>
<gene>
    <name evidence="4" type="ORF">NWI01_12840</name>
</gene>
<feature type="domain" description="N-acetyltransferase" evidence="3">
    <location>
        <begin position="39"/>
        <end position="230"/>
    </location>
</feature>
<name>A0A4Y3W8S5_NITWI</name>
<proteinExistence type="predicted"/>
<evidence type="ECO:0000313" key="4">
    <source>
        <dbReference type="EMBL" id="GEC15392.1"/>
    </source>
</evidence>
<dbReference type="Proteomes" id="UP000318825">
    <property type="component" value="Unassembled WGS sequence"/>
</dbReference>
<dbReference type="RefSeq" id="WP_244613667.1">
    <property type="nucleotide sequence ID" value="NZ_BJNF01000029.1"/>
</dbReference>
<evidence type="ECO:0000313" key="5">
    <source>
        <dbReference type="Proteomes" id="UP000318825"/>
    </source>
</evidence>
<dbReference type="CDD" id="cd04301">
    <property type="entry name" value="NAT_SF"/>
    <property type="match status" value="1"/>
</dbReference>
<organism evidence="4 5">
    <name type="scientific">Nitrobacter winogradskyi</name>
    <name type="common">Nitrobacter agilis</name>
    <dbReference type="NCBI Taxonomy" id="913"/>
    <lineage>
        <taxon>Bacteria</taxon>
        <taxon>Pseudomonadati</taxon>
        <taxon>Pseudomonadota</taxon>
        <taxon>Alphaproteobacteria</taxon>
        <taxon>Hyphomicrobiales</taxon>
        <taxon>Nitrobacteraceae</taxon>
        <taxon>Nitrobacter</taxon>
    </lineage>
</organism>
<evidence type="ECO:0000256" key="2">
    <source>
        <dbReference type="ARBA" id="ARBA00023315"/>
    </source>
</evidence>
<evidence type="ECO:0000256" key="1">
    <source>
        <dbReference type="ARBA" id="ARBA00022679"/>
    </source>
</evidence>
<accession>A0A4Y3W8S5</accession>
<dbReference type="EMBL" id="BJNF01000029">
    <property type="protein sequence ID" value="GEC15392.1"/>
    <property type="molecule type" value="Genomic_DNA"/>
</dbReference>
<dbReference type="AlphaFoldDB" id="A0A4Y3W8S5"/>
<dbReference type="InterPro" id="IPR050832">
    <property type="entry name" value="Bact_Acetyltransf"/>
</dbReference>
<reference evidence="4 5" key="1">
    <citation type="submission" date="2019-06" db="EMBL/GenBank/DDBJ databases">
        <title>Whole genome shotgun sequence of Nitrobacter winogradskyi NBRC 14297.</title>
        <authorList>
            <person name="Hosoyama A."/>
            <person name="Uohara A."/>
            <person name="Ohji S."/>
            <person name="Ichikawa N."/>
        </authorList>
    </citation>
    <scope>NUCLEOTIDE SEQUENCE [LARGE SCALE GENOMIC DNA]</scope>
    <source>
        <strain evidence="4 5">NBRC 14297</strain>
    </source>
</reference>
<keyword evidence="1 4" id="KW-0808">Transferase</keyword>